<evidence type="ECO:0000313" key="2">
    <source>
        <dbReference type="EMBL" id="KAL0312874.1"/>
    </source>
</evidence>
<comment type="caution">
    <text evidence="2">The sequence shown here is derived from an EMBL/GenBank/DDBJ whole genome shotgun (WGS) entry which is preliminary data.</text>
</comment>
<name>A0AAW2L234_SESRA</name>
<organism evidence="2">
    <name type="scientific">Sesamum radiatum</name>
    <name type="common">Black benniseed</name>
    <dbReference type="NCBI Taxonomy" id="300843"/>
    <lineage>
        <taxon>Eukaryota</taxon>
        <taxon>Viridiplantae</taxon>
        <taxon>Streptophyta</taxon>
        <taxon>Embryophyta</taxon>
        <taxon>Tracheophyta</taxon>
        <taxon>Spermatophyta</taxon>
        <taxon>Magnoliopsida</taxon>
        <taxon>eudicotyledons</taxon>
        <taxon>Gunneridae</taxon>
        <taxon>Pentapetalae</taxon>
        <taxon>asterids</taxon>
        <taxon>lamiids</taxon>
        <taxon>Lamiales</taxon>
        <taxon>Pedaliaceae</taxon>
        <taxon>Sesamum</taxon>
    </lineage>
</organism>
<reference evidence="2" key="1">
    <citation type="submission" date="2020-06" db="EMBL/GenBank/DDBJ databases">
        <authorList>
            <person name="Li T."/>
            <person name="Hu X."/>
            <person name="Zhang T."/>
            <person name="Song X."/>
            <person name="Zhang H."/>
            <person name="Dai N."/>
            <person name="Sheng W."/>
            <person name="Hou X."/>
            <person name="Wei L."/>
        </authorList>
    </citation>
    <scope>NUCLEOTIDE SEQUENCE</scope>
    <source>
        <strain evidence="2">G02</strain>
        <tissue evidence="2">Leaf</tissue>
    </source>
</reference>
<feature type="coiled-coil region" evidence="1">
    <location>
        <begin position="1"/>
        <end position="67"/>
    </location>
</feature>
<gene>
    <name evidence="2" type="ORF">Sradi_5686700</name>
</gene>
<sequence length="126" mass="14657">MAAMTEKYDILERNFKDLHHDLKTANSCLEEIQQLRKSENLHFKDLERKMLEEIAQLKIQMEEKDGQVAMVLVENEVLKSLAVQAYRKGGEEGITSGFAMYRNTQEFNDEVCRRGSFFYIDGFAVI</sequence>
<accession>A0AAW2L234</accession>
<dbReference type="EMBL" id="JACGWJ010000026">
    <property type="protein sequence ID" value="KAL0312874.1"/>
    <property type="molecule type" value="Genomic_DNA"/>
</dbReference>
<reference evidence="2" key="2">
    <citation type="journal article" date="2024" name="Plant">
        <title>Genomic evolution and insights into agronomic trait innovations of Sesamum species.</title>
        <authorList>
            <person name="Miao H."/>
            <person name="Wang L."/>
            <person name="Qu L."/>
            <person name="Liu H."/>
            <person name="Sun Y."/>
            <person name="Le M."/>
            <person name="Wang Q."/>
            <person name="Wei S."/>
            <person name="Zheng Y."/>
            <person name="Lin W."/>
            <person name="Duan Y."/>
            <person name="Cao H."/>
            <person name="Xiong S."/>
            <person name="Wang X."/>
            <person name="Wei L."/>
            <person name="Li C."/>
            <person name="Ma Q."/>
            <person name="Ju M."/>
            <person name="Zhao R."/>
            <person name="Li G."/>
            <person name="Mu C."/>
            <person name="Tian Q."/>
            <person name="Mei H."/>
            <person name="Zhang T."/>
            <person name="Gao T."/>
            <person name="Zhang H."/>
        </authorList>
    </citation>
    <scope>NUCLEOTIDE SEQUENCE</scope>
    <source>
        <strain evidence="2">G02</strain>
    </source>
</reference>
<keyword evidence="1" id="KW-0175">Coiled coil</keyword>
<evidence type="ECO:0000256" key="1">
    <source>
        <dbReference type="SAM" id="Coils"/>
    </source>
</evidence>
<proteinExistence type="predicted"/>
<dbReference type="AlphaFoldDB" id="A0AAW2L234"/>
<protein>
    <submittedName>
        <fullName evidence="2">Uncharacterized protein</fullName>
    </submittedName>
</protein>